<proteinExistence type="inferred from homology"/>
<dbReference type="HOGENOM" id="CLU_001570_2_1_1"/>
<dbReference type="EMBL" id="JMSE01000361">
    <property type="protein sequence ID" value="KDN70332.1"/>
    <property type="molecule type" value="Genomic_DNA"/>
</dbReference>
<keyword evidence="2 6" id="KW-0479">Metal-binding</keyword>
<dbReference type="OMA" id="WTLGTLH"/>
<evidence type="ECO:0000313" key="8">
    <source>
        <dbReference type="Proteomes" id="UP000027238"/>
    </source>
</evidence>
<dbReference type="GO" id="GO:0016705">
    <property type="term" value="F:oxidoreductase activity, acting on paired donors, with incorporation or reduction of molecular oxygen"/>
    <property type="evidence" value="ECO:0007669"/>
    <property type="project" value="InterPro"/>
</dbReference>
<evidence type="ECO:0000256" key="3">
    <source>
        <dbReference type="ARBA" id="ARBA00023002"/>
    </source>
</evidence>
<dbReference type="Gene3D" id="1.10.630.10">
    <property type="entry name" value="Cytochrome P450"/>
    <property type="match status" value="1"/>
</dbReference>
<keyword evidence="8" id="KW-1185">Reference proteome</keyword>
<dbReference type="InterPro" id="IPR001128">
    <property type="entry name" value="Cyt_P450"/>
</dbReference>
<dbReference type="CDD" id="cd11065">
    <property type="entry name" value="CYP64-like"/>
    <property type="match status" value="1"/>
</dbReference>
<dbReference type="AlphaFoldDB" id="A0A066XN50"/>
<comment type="caution">
    <text evidence="7">The sequence shown here is derived from an EMBL/GenBank/DDBJ whole genome shotgun (WGS) entry which is preliminary data.</text>
</comment>
<evidence type="ECO:0000256" key="1">
    <source>
        <dbReference type="ARBA" id="ARBA00010617"/>
    </source>
</evidence>
<evidence type="ECO:0000256" key="5">
    <source>
        <dbReference type="ARBA" id="ARBA00023033"/>
    </source>
</evidence>
<dbReference type="Pfam" id="PF00067">
    <property type="entry name" value="p450"/>
    <property type="match status" value="1"/>
</dbReference>
<dbReference type="GO" id="GO:0020037">
    <property type="term" value="F:heme binding"/>
    <property type="evidence" value="ECO:0007669"/>
    <property type="project" value="InterPro"/>
</dbReference>
<accession>A0A066XN50</accession>
<dbReference type="Proteomes" id="UP000027238">
    <property type="component" value="Unassembled WGS sequence"/>
</dbReference>
<sequence>MEYTFIIPLAIVAVAIFQLRNVGRRPKGYPPGPPTLPLIGNLHQIPSTKPHLQFQKWAKEYGYVERDIDPKDGQYEQHVDVIVVYSPVYSLILGTKVMIILSSDRAVKDLLDKRSAIYSSRTDVYLGNVVSANLRVVLMKYGETWRMIRKIFHQALHISAAKAYVPYQDLESKQMLTGFLDEPHHFAEHIRRYTNSLTTQIVFGFRTASIHDEKLKKLYHCVEKWSEVVGSSAAALLDVYPVLRKLGSLAPGKRYAESLHKEENVLYMGHWMDAKKSVVEGTAKASPQTNPCFCMGIVENQKAFGFSDELAAYISGSALEAGSDTTAATLHGFVQAMLLYPSVQKHAQDELDRVCGTERLPNIDDWDAMPYIRACVKESLRWLPTAILGMPHAVIKDDEYMGYKIPKGAGVILNVWAINMDEDRWEDPRAFNPSRYVGDNQNSFESASNPDPSKRDHYVFGAGRRLCQGTHTADRSLFLGIARLLWAFRFERAIDSRGAEVVPDAYNLTDGALVQPRPFPARITTRSEAHARVIRKEWEASRELLDGKDQWKEVPRGMAFESLMSSDGKD</sequence>
<dbReference type="STRING" id="1173701.A0A066XN50"/>
<evidence type="ECO:0000256" key="2">
    <source>
        <dbReference type="ARBA" id="ARBA00022723"/>
    </source>
</evidence>
<comment type="cofactor">
    <cofactor evidence="6">
        <name>heme</name>
        <dbReference type="ChEBI" id="CHEBI:30413"/>
    </cofactor>
</comment>
<dbReference type="InterPro" id="IPR036396">
    <property type="entry name" value="Cyt_P450_sf"/>
</dbReference>
<dbReference type="SUPFAM" id="SSF48264">
    <property type="entry name" value="Cytochrome P450"/>
    <property type="match status" value="1"/>
</dbReference>
<evidence type="ECO:0000313" key="7">
    <source>
        <dbReference type="EMBL" id="KDN70332.1"/>
    </source>
</evidence>
<gene>
    <name evidence="7" type="ORF">CSUB01_12336</name>
</gene>
<evidence type="ECO:0000256" key="4">
    <source>
        <dbReference type="ARBA" id="ARBA00023004"/>
    </source>
</evidence>
<keyword evidence="4 6" id="KW-0408">Iron</keyword>
<reference evidence="8" key="1">
    <citation type="journal article" date="2014" name="Genome Announc.">
        <title>Draft genome sequence of Colletotrichum sublineola, a destructive pathogen of cultivated sorghum.</title>
        <authorList>
            <person name="Baroncelli R."/>
            <person name="Sanz-Martin J.M."/>
            <person name="Rech G.E."/>
            <person name="Sukno S.A."/>
            <person name="Thon M.R."/>
        </authorList>
    </citation>
    <scope>NUCLEOTIDE SEQUENCE [LARGE SCALE GENOMIC DNA]</scope>
    <source>
        <strain evidence="8">TX430BB</strain>
    </source>
</reference>
<dbReference type="GO" id="GO:0004497">
    <property type="term" value="F:monooxygenase activity"/>
    <property type="evidence" value="ECO:0007669"/>
    <property type="project" value="UniProtKB-KW"/>
</dbReference>
<dbReference type="OrthoDB" id="1055148at2759"/>
<keyword evidence="3" id="KW-0560">Oxidoreductase</keyword>
<name>A0A066XN50_COLSU</name>
<organism evidence="7 8">
    <name type="scientific">Colletotrichum sublineola</name>
    <name type="common">Sorghum anthracnose fungus</name>
    <dbReference type="NCBI Taxonomy" id="1173701"/>
    <lineage>
        <taxon>Eukaryota</taxon>
        <taxon>Fungi</taxon>
        <taxon>Dikarya</taxon>
        <taxon>Ascomycota</taxon>
        <taxon>Pezizomycotina</taxon>
        <taxon>Sordariomycetes</taxon>
        <taxon>Hypocreomycetidae</taxon>
        <taxon>Glomerellales</taxon>
        <taxon>Glomerellaceae</taxon>
        <taxon>Colletotrichum</taxon>
        <taxon>Colletotrichum graminicola species complex</taxon>
    </lineage>
</organism>
<dbReference type="InterPro" id="IPR002401">
    <property type="entry name" value="Cyt_P450_E_grp-I"/>
</dbReference>
<protein>
    <submittedName>
        <fullName evidence="7">Putative cytochrome P450</fullName>
    </submittedName>
</protein>
<keyword evidence="5" id="KW-0503">Monooxygenase</keyword>
<dbReference type="GO" id="GO:0005506">
    <property type="term" value="F:iron ion binding"/>
    <property type="evidence" value="ECO:0007669"/>
    <property type="project" value="InterPro"/>
</dbReference>
<feature type="binding site" description="axial binding residue" evidence="6">
    <location>
        <position position="467"/>
    </location>
    <ligand>
        <name>heme</name>
        <dbReference type="ChEBI" id="CHEBI:30413"/>
    </ligand>
    <ligandPart>
        <name>Fe</name>
        <dbReference type="ChEBI" id="CHEBI:18248"/>
    </ligandPart>
</feature>
<dbReference type="PRINTS" id="PR00463">
    <property type="entry name" value="EP450I"/>
</dbReference>
<dbReference type="PANTHER" id="PTHR46300:SF2">
    <property type="entry name" value="CYTOCHROME P450 MONOOXYGENASE ALNH-RELATED"/>
    <property type="match status" value="1"/>
</dbReference>
<comment type="similarity">
    <text evidence="1">Belongs to the cytochrome P450 family.</text>
</comment>
<keyword evidence="6" id="KW-0349">Heme</keyword>
<dbReference type="PANTHER" id="PTHR46300">
    <property type="entry name" value="P450, PUTATIVE (EUROFUNG)-RELATED-RELATED"/>
    <property type="match status" value="1"/>
</dbReference>
<evidence type="ECO:0000256" key="6">
    <source>
        <dbReference type="PIRSR" id="PIRSR602401-1"/>
    </source>
</evidence>
<dbReference type="eggNOG" id="KOG0156">
    <property type="taxonomic scope" value="Eukaryota"/>
</dbReference>
<dbReference type="InterPro" id="IPR050364">
    <property type="entry name" value="Cytochrome_P450_fung"/>
</dbReference>